<dbReference type="GO" id="GO:0030983">
    <property type="term" value="F:mismatched DNA binding"/>
    <property type="evidence" value="ECO:0007669"/>
    <property type="project" value="InterPro"/>
</dbReference>
<evidence type="ECO:0000256" key="5">
    <source>
        <dbReference type="HAMAP-Rule" id="MF_00149"/>
    </source>
</evidence>
<dbReference type="PROSITE" id="PS00058">
    <property type="entry name" value="DNA_MISMATCH_REPAIR_1"/>
    <property type="match status" value="1"/>
</dbReference>
<dbReference type="GO" id="GO:0005524">
    <property type="term" value="F:ATP binding"/>
    <property type="evidence" value="ECO:0007669"/>
    <property type="project" value="InterPro"/>
</dbReference>
<dbReference type="GO" id="GO:0032300">
    <property type="term" value="C:mismatch repair complex"/>
    <property type="evidence" value="ECO:0007669"/>
    <property type="project" value="InterPro"/>
</dbReference>
<dbReference type="InterPro" id="IPR014790">
    <property type="entry name" value="MutL_C"/>
</dbReference>
<dbReference type="CDD" id="cd16926">
    <property type="entry name" value="HATPase_MutL-MLH-PMS-like"/>
    <property type="match status" value="1"/>
</dbReference>
<dbReference type="Gene3D" id="3.30.230.10">
    <property type="match status" value="1"/>
</dbReference>
<evidence type="ECO:0000259" key="7">
    <source>
        <dbReference type="SMART" id="SM00853"/>
    </source>
</evidence>
<name>A0A7H1NUQ3_9PROT</name>
<dbReference type="HAMAP" id="MF_00149">
    <property type="entry name" value="DNA_mis_repair"/>
    <property type="match status" value="1"/>
</dbReference>
<gene>
    <name evidence="5 9" type="primary">mutL</name>
    <name evidence="9" type="ORF">JGUZn3_23120</name>
</gene>
<feature type="domain" description="MutL C-terminal dimerisation" evidence="7">
    <location>
        <begin position="452"/>
        <end position="602"/>
    </location>
</feature>
<evidence type="ECO:0000313" key="9">
    <source>
        <dbReference type="EMBL" id="QNT79513.1"/>
    </source>
</evidence>
<dbReference type="PANTHER" id="PTHR10073:SF12">
    <property type="entry name" value="DNA MISMATCH REPAIR PROTEIN MLH1"/>
    <property type="match status" value="1"/>
</dbReference>
<reference evidence="9 10" key="1">
    <citation type="submission" date="2020-08" db="EMBL/GenBank/DDBJ databases">
        <title>Complete genome sequence of Entomobacter blattae G55GP.</title>
        <authorList>
            <person name="Poehlein A."/>
            <person name="Guzman J."/>
            <person name="Daniel R."/>
            <person name="Vilcinskas A."/>
        </authorList>
    </citation>
    <scope>NUCLEOTIDE SEQUENCE [LARGE SCALE GENOMIC DNA]</scope>
    <source>
        <strain evidence="9 10">G55GP</strain>
    </source>
</reference>
<dbReference type="CDD" id="cd00782">
    <property type="entry name" value="MutL_Trans"/>
    <property type="match status" value="1"/>
</dbReference>
<dbReference type="InterPro" id="IPR036890">
    <property type="entry name" value="HATPase_C_sf"/>
</dbReference>
<comment type="function">
    <text evidence="5">This protein is involved in the repair of mismatches in DNA. It is required for dam-dependent methyl-directed DNA mismatch repair. May act as a 'molecular matchmaker', a protein that promotes the formation of a stable complex between two or more DNA-binding proteins in an ATP-dependent manner without itself being part of a final effector complex.</text>
</comment>
<dbReference type="InterPro" id="IPR042120">
    <property type="entry name" value="MutL_C_dimsub"/>
</dbReference>
<evidence type="ECO:0000259" key="8">
    <source>
        <dbReference type="SMART" id="SM01340"/>
    </source>
</evidence>
<dbReference type="InterPro" id="IPR037198">
    <property type="entry name" value="MutL_C_sf"/>
</dbReference>
<dbReference type="FunFam" id="3.30.565.10:FF:000003">
    <property type="entry name" value="DNA mismatch repair endonuclease MutL"/>
    <property type="match status" value="1"/>
</dbReference>
<dbReference type="InterPro" id="IPR014721">
    <property type="entry name" value="Ribsml_uS5_D2-typ_fold_subgr"/>
</dbReference>
<evidence type="ECO:0000313" key="10">
    <source>
        <dbReference type="Proteomes" id="UP000516349"/>
    </source>
</evidence>
<keyword evidence="3 5" id="KW-0227">DNA damage</keyword>
<dbReference type="GO" id="GO:0140664">
    <property type="term" value="F:ATP-dependent DNA damage sensor activity"/>
    <property type="evidence" value="ECO:0007669"/>
    <property type="project" value="InterPro"/>
</dbReference>
<keyword evidence="10" id="KW-1185">Reference proteome</keyword>
<dbReference type="Gene3D" id="3.30.1370.100">
    <property type="entry name" value="MutL, C-terminal domain, regulatory subdomain"/>
    <property type="match status" value="1"/>
</dbReference>
<dbReference type="Gene3D" id="3.30.1540.20">
    <property type="entry name" value="MutL, C-terminal domain, dimerisation subdomain"/>
    <property type="match status" value="1"/>
</dbReference>
<feature type="domain" description="DNA mismatch repair protein S5" evidence="8">
    <location>
        <begin position="220"/>
        <end position="339"/>
    </location>
</feature>
<keyword evidence="4 5" id="KW-0234">DNA repair</keyword>
<dbReference type="Gene3D" id="3.30.565.10">
    <property type="entry name" value="Histidine kinase-like ATPase, C-terminal domain"/>
    <property type="match status" value="1"/>
</dbReference>
<evidence type="ECO:0000256" key="2">
    <source>
        <dbReference type="ARBA" id="ARBA00021975"/>
    </source>
</evidence>
<evidence type="ECO:0000256" key="6">
    <source>
        <dbReference type="SAM" id="MobiDB-lite"/>
    </source>
</evidence>
<feature type="region of interest" description="Disordered" evidence="6">
    <location>
        <begin position="411"/>
        <end position="443"/>
    </location>
</feature>
<dbReference type="InterPro" id="IPR020568">
    <property type="entry name" value="Ribosomal_Su5_D2-typ_SF"/>
</dbReference>
<dbReference type="SUPFAM" id="SSF55874">
    <property type="entry name" value="ATPase domain of HSP90 chaperone/DNA topoisomerase II/histidine kinase"/>
    <property type="match status" value="1"/>
</dbReference>
<dbReference type="KEGG" id="ebla:JGUZn3_23120"/>
<dbReference type="GO" id="GO:0006298">
    <property type="term" value="P:mismatch repair"/>
    <property type="evidence" value="ECO:0007669"/>
    <property type="project" value="UniProtKB-UniRule"/>
</dbReference>
<dbReference type="InterPro" id="IPR013507">
    <property type="entry name" value="DNA_mismatch_S5_2-like"/>
</dbReference>
<evidence type="ECO:0000256" key="1">
    <source>
        <dbReference type="ARBA" id="ARBA00006082"/>
    </source>
</evidence>
<dbReference type="NCBIfam" id="TIGR00585">
    <property type="entry name" value="mutl"/>
    <property type="match status" value="1"/>
</dbReference>
<dbReference type="AlphaFoldDB" id="A0A7H1NUQ3"/>
<proteinExistence type="inferred from homology"/>
<comment type="similarity">
    <text evidence="1 5">Belongs to the DNA mismatch repair MutL/HexB family.</text>
</comment>
<dbReference type="InterPro" id="IPR020667">
    <property type="entry name" value="DNA_mismatch_repair_MutL"/>
</dbReference>
<dbReference type="Pfam" id="PF01119">
    <property type="entry name" value="DNA_mis_repair"/>
    <property type="match status" value="1"/>
</dbReference>
<dbReference type="Pfam" id="PF13589">
    <property type="entry name" value="HATPase_c_3"/>
    <property type="match status" value="1"/>
</dbReference>
<dbReference type="InterPro" id="IPR042121">
    <property type="entry name" value="MutL_C_regsub"/>
</dbReference>
<protein>
    <recommendedName>
        <fullName evidence="2 5">DNA mismatch repair protein MutL</fullName>
    </recommendedName>
</protein>
<dbReference type="InterPro" id="IPR002099">
    <property type="entry name" value="MutL/Mlh/PMS"/>
</dbReference>
<dbReference type="SUPFAM" id="SSF54211">
    <property type="entry name" value="Ribosomal protein S5 domain 2-like"/>
    <property type="match status" value="1"/>
</dbReference>
<accession>A0A7H1NUQ3</accession>
<dbReference type="Pfam" id="PF08676">
    <property type="entry name" value="MutL_C"/>
    <property type="match status" value="1"/>
</dbReference>
<dbReference type="InterPro" id="IPR014762">
    <property type="entry name" value="DNA_mismatch_repair_CS"/>
</dbReference>
<evidence type="ECO:0000256" key="4">
    <source>
        <dbReference type="ARBA" id="ARBA00023204"/>
    </source>
</evidence>
<dbReference type="SMART" id="SM01340">
    <property type="entry name" value="DNA_mis_repair"/>
    <property type="match status" value="1"/>
</dbReference>
<feature type="compositionally biased region" description="Polar residues" evidence="6">
    <location>
        <begin position="422"/>
        <end position="435"/>
    </location>
</feature>
<dbReference type="Proteomes" id="UP000516349">
    <property type="component" value="Chromosome"/>
</dbReference>
<sequence length="645" mass="69797">MKNTAIESGSPRVSRPVRRLSEGQVNRIAAGEVIERPAAVVKELVENALDAGAQHIAVSLLNGGMDFIEVIDDGSGMGPEDLALAIERHCTSKLEDDTLVKISTLGFRGEALPSIGAAARLAITSRTSNSNSAWKIEVAGGETKPLKPAAGQVGTQVVVENLFFSTPARRKFLKSARVETSHAGKVIERLALAAPDVSFSFTVDGKEVFSLPAQDRLARIKALFSEASDYELLKVEGQKETGLELFGFVSPPGLHRANGQAQCIIVNNRPVTDMVLKTALRVAYQPVLEKGRYPVAVLYLHVPPEQVDVNVHPAKTEVRFSDESLVKSLIIGSIRRVLDVGAGETAGVSAFMFQSKRVSSHMITPPSTSGNARLSNVSEWAHAPLLMREPASIYGQKGAPGQHSLEQEYYKPRSGIPDSGGENPQNEAEGSSSSYQKEDSLSGQEDAPLGYAIAQIMETYIIAVNGMGEMILVDQHAAHERLTHEKLKTQLLSSGQVNAQRLLVPDVINLSNAEMRVLVEFQQVLLRLGVEIEAFGGNAILVRAVPVLLAGGDTQSLMRDIAAELLENPELDLTDSGVLLGRMEEVIASMACHGSIRAGRPLKYEEMNALLRQMEQTPRAGTCSHGRPTWVKITKKDMEKIFGRQ</sequence>
<dbReference type="SMART" id="SM00853">
    <property type="entry name" value="MutL_C"/>
    <property type="match status" value="1"/>
</dbReference>
<dbReference type="EMBL" id="CP060244">
    <property type="protein sequence ID" value="QNT79513.1"/>
    <property type="molecule type" value="Genomic_DNA"/>
</dbReference>
<dbReference type="InterPro" id="IPR038973">
    <property type="entry name" value="MutL/Mlh/Pms-like"/>
</dbReference>
<evidence type="ECO:0000256" key="3">
    <source>
        <dbReference type="ARBA" id="ARBA00022763"/>
    </source>
</evidence>
<dbReference type="SUPFAM" id="SSF118116">
    <property type="entry name" value="DNA mismatch repair protein MutL"/>
    <property type="match status" value="1"/>
</dbReference>
<dbReference type="RefSeq" id="WP_203413666.1">
    <property type="nucleotide sequence ID" value="NZ_CP060244.1"/>
</dbReference>
<dbReference type="GO" id="GO:0016887">
    <property type="term" value="F:ATP hydrolysis activity"/>
    <property type="evidence" value="ECO:0007669"/>
    <property type="project" value="InterPro"/>
</dbReference>
<dbReference type="PANTHER" id="PTHR10073">
    <property type="entry name" value="DNA MISMATCH REPAIR PROTEIN MLH, PMS, MUTL"/>
    <property type="match status" value="1"/>
</dbReference>
<organism evidence="9 10">
    <name type="scientific">Entomobacter blattae</name>
    <dbReference type="NCBI Taxonomy" id="2762277"/>
    <lineage>
        <taxon>Bacteria</taxon>
        <taxon>Pseudomonadati</taxon>
        <taxon>Pseudomonadota</taxon>
        <taxon>Alphaproteobacteria</taxon>
        <taxon>Acetobacterales</taxon>
        <taxon>Acetobacteraceae</taxon>
        <taxon>Entomobacter</taxon>
    </lineage>
</organism>